<evidence type="ECO:0000256" key="1">
    <source>
        <dbReference type="SAM" id="MobiDB-lite"/>
    </source>
</evidence>
<gene>
    <name evidence="2" type="ORF">KC19_5G113800</name>
</gene>
<dbReference type="OrthoDB" id="631005at2759"/>
<comment type="caution">
    <text evidence="2">The sequence shown here is derived from an EMBL/GenBank/DDBJ whole genome shotgun (WGS) entry which is preliminary data.</text>
</comment>
<dbReference type="PANTHER" id="PTHR36075">
    <property type="entry name" value="BNAA10G09820D PROTEIN"/>
    <property type="match status" value="1"/>
</dbReference>
<accession>A0A8T0I0A0</accession>
<feature type="compositionally biased region" description="Acidic residues" evidence="1">
    <location>
        <begin position="13"/>
        <end position="22"/>
    </location>
</feature>
<dbReference type="Proteomes" id="UP000822688">
    <property type="component" value="Chromosome 5"/>
</dbReference>
<protein>
    <submittedName>
        <fullName evidence="2">Uncharacterized protein</fullName>
    </submittedName>
</protein>
<evidence type="ECO:0000313" key="3">
    <source>
        <dbReference type="Proteomes" id="UP000822688"/>
    </source>
</evidence>
<evidence type="ECO:0000313" key="2">
    <source>
        <dbReference type="EMBL" id="KAG0576862.1"/>
    </source>
</evidence>
<feature type="compositionally biased region" description="Basic and acidic residues" evidence="1">
    <location>
        <begin position="138"/>
        <end position="151"/>
    </location>
</feature>
<keyword evidence="3" id="KW-1185">Reference proteome</keyword>
<dbReference type="PANTHER" id="PTHR36075:SF1">
    <property type="entry name" value="OS03G0595200 PROTEIN"/>
    <property type="match status" value="1"/>
</dbReference>
<sequence>MDPVLNGAASSPSEDDEWDADGFEIPSLDAGRPVESSRKERTQSEEAYRPSYQRSVTGTEHIYLGPHGAPPQYGGRGGQDHTTPNRKQRLKQKLKDAERKTSASSRENKVEVLQDLMGNKAGAAPSPRGAESEWLDPYCHESQFERPANRA</sequence>
<name>A0A8T0I0A0_CERPU</name>
<reference evidence="2" key="1">
    <citation type="submission" date="2020-06" db="EMBL/GenBank/DDBJ databases">
        <title>WGS assembly of Ceratodon purpureus strain R40.</title>
        <authorList>
            <person name="Carey S.B."/>
            <person name="Jenkins J."/>
            <person name="Shu S."/>
            <person name="Lovell J.T."/>
            <person name="Sreedasyam A."/>
            <person name="Maumus F."/>
            <person name="Tiley G.P."/>
            <person name="Fernandez-Pozo N."/>
            <person name="Barry K."/>
            <person name="Chen C."/>
            <person name="Wang M."/>
            <person name="Lipzen A."/>
            <person name="Daum C."/>
            <person name="Saski C.A."/>
            <person name="Payton A.C."/>
            <person name="Mcbreen J.C."/>
            <person name="Conrad R.E."/>
            <person name="Kollar L.M."/>
            <person name="Olsson S."/>
            <person name="Huttunen S."/>
            <person name="Landis J.B."/>
            <person name="Wickett N.J."/>
            <person name="Johnson M.G."/>
            <person name="Rensing S.A."/>
            <person name="Grimwood J."/>
            <person name="Schmutz J."/>
            <person name="Mcdaniel S.F."/>
        </authorList>
    </citation>
    <scope>NUCLEOTIDE SEQUENCE</scope>
    <source>
        <strain evidence="2">R40</strain>
    </source>
</reference>
<dbReference type="EMBL" id="CM026425">
    <property type="protein sequence ID" value="KAG0576862.1"/>
    <property type="molecule type" value="Genomic_DNA"/>
</dbReference>
<feature type="compositionally biased region" description="Basic and acidic residues" evidence="1">
    <location>
        <begin position="93"/>
        <end position="112"/>
    </location>
</feature>
<proteinExistence type="predicted"/>
<feature type="region of interest" description="Disordered" evidence="1">
    <location>
        <begin position="1"/>
        <end position="151"/>
    </location>
</feature>
<dbReference type="AlphaFoldDB" id="A0A8T0I0A0"/>
<organism evidence="2 3">
    <name type="scientific">Ceratodon purpureus</name>
    <name type="common">Fire moss</name>
    <name type="synonym">Dicranum purpureum</name>
    <dbReference type="NCBI Taxonomy" id="3225"/>
    <lineage>
        <taxon>Eukaryota</taxon>
        <taxon>Viridiplantae</taxon>
        <taxon>Streptophyta</taxon>
        <taxon>Embryophyta</taxon>
        <taxon>Bryophyta</taxon>
        <taxon>Bryophytina</taxon>
        <taxon>Bryopsida</taxon>
        <taxon>Dicranidae</taxon>
        <taxon>Pseudoditrichales</taxon>
        <taxon>Ditrichaceae</taxon>
        <taxon>Ceratodon</taxon>
    </lineage>
</organism>
<feature type="compositionally biased region" description="Basic and acidic residues" evidence="1">
    <location>
        <begin position="35"/>
        <end position="48"/>
    </location>
</feature>